<dbReference type="EMBL" id="JAAGVY010000004">
    <property type="protein sequence ID" value="NEN22665.1"/>
    <property type="molecule type" value="Genomic_DNA"/>
</dbReference>
<dbReference type="RefSeq" id="WP_163283388.1">
    <property type="nucleotide sequence ID" value="NZ_JAAGVY010000004.1"/>
</dbReference>
<comment type="caution">
    <text evidence="4">The sequence shown here is derived from an EMBL/GenBank/DDBJ whole genome shotgun (WGS) entry which is preliminary data.</text>
</comment>
<dbReference type="Gene3D" id="2.40.128.590">
    <property type="entry name" value="CpcT/CpeT domain"/>
    <property type="match status" value="1"/>
</dbReference>
<comment type="similarity">
    <text evidence="1">Belongs to the CpcT/CpeT biliprotein lyase family.</text>
</comment>
<dbReference type="InterPro" id="IPR010404">
    <property type="entry name" value="CpcT/CpeT"/>
</dbReference>
<dbReference type="Proteomes" id="UP000486602">
    <property type="component" value="Unassembled WGS sequence"/>
</dbReference>
<proteinExistence type="inferred from homology"/>
<dbReference type="PANTHER" id="PTHR35137">
    <property type="entry name" value="CHROMOPHORE LYASE CRL, CHLOROPLASTIC"/>
    <property type="match status" value="1"/>
</dbReference>
<gene>
    <name evidence="4" type="ORF">G3O08_03985</name>
</gene>
<dbReference type="CDD" id="cd16338">
    <property type="entry name" value="CpcT"/>
    <property type="match status" value="1"/>
</dbReference>
<protein>
    <submittedName>
        <fullName evidence="4">Uncharacterized protein</fullName>
    </submittedName>
</protein>
<feature type="signal peptide" evidence="3">
    <location>
        <begin position="1"/>
        <end position="22"/>
    </location>
</feature>
<evidence type="ECO:0000256" key="3">
    <source>
        <dbReference type="SAM" id="SignalP"/>
    </source>
</evidence>
<reference evidence="4 5" key="1">
    <citation type="submission" date="2020-02" db="EMBL/GenBank/DDBJ databases">
        <title>Out from the shadows clarifying the taxonomy of the family Cryomorphaceae and related taxa by utilizing the GTDB taxonomic framework.</title>
        <authorList>
            <person name="Bowman J.P."/>
        </authorList>
    </citation>
    <scope>NUCLEOTIDE SEQUENCE [LARGE SCALE GENOMIC DNA]</scope>
    <source>
        <strain evidence="4 5">QSSC 1-22</strain>
    </source>
</reference>
<keyword evidence="5" id="KW-1185">Reference proteome</keyword>
<evidence type="ECO:0000256" key="2">
    <source>
        <dbReference type="ARBA" id="ARBA00023239"/>
    </source>
</evidence>
<dbReference type="PANTHER" id="PTHR35137:SF1">
    <property type="entry name" value="CHROMOPHORE LYASE CRL, CHLOROPLASTIC"/>
    <property type="match status" value="1"/>
</dbReference>
<evidence type="ECO:0000313" key="5">
    <source>
        <dbReference type="Proteomes" id="UP000486602"/>
    </source>
</evidence>
<dbReference type="GO" id="GO:0016829">
    <property type="term" value="F:lyase activity"/>
    <property type="evidence" value="ECO:0007669"/>
    <property type="project" value="UniProtKB-KW"/>
</dbReference>
<keyword evidence="2" id="KW-0456">Lyase</keyword>
<organism evidence="4 5">
    <name type="scientific">Cryomorpha ignava</name>
    <dbReference type="NCBI Taxonomy" id="101383"/>
    <lineage>
        <taxon>Bacteria</taxon>
        <taxon>Pseudomonadati</taxon>
        <taxon>Bacteroidota</taxon>
        <taxon>Flavobacteriia</taxon>
        <taxon>Flavobacteriales</taxon>
        <taxon>Cryomorphaceae</taxon>
        <taxon>Cryomorpha</taxon>
    </lineage>
</organism>
<dbReference type="Pfam" id="PF06206">
    <property type="entry name" value="CpeT"/>
    <property type="match status" value="1"/>
</dbReference>
<name>A0A7K3WPH7_9FLAO</name>
<keyword evidence="3" id="KW-0732">Signal</keyword>
<dbReference type="InterPro" id="IPR038672">
    <property type="entry name" value="CpcT/CpeT_sf"/>
</dbReference>
<evidence type="ECO:0000256" key="1">
    <source>
        <dbReference type="ARBA" id="ARBA00008206"/>
    </source>
</evidence>
<evidence type="ECO:0000313" key="4">
    <source>
        <dbReference type="EMBL" id="NEN22665.1"/>
    </source>
</evidence>
<feature type="chain" id="PRO_5029517192" evidence="3">
    <location>
        <begin position="23"/>
        <end position="205"/>
    </location>
</feature>
<sequence>MKKIISLNVFLFSLFFQYNLSAQETSADFDQMVEWMTGEFNSAEQAKNDTSYKNFTLKMTQIWPDAPNGAWIYVEQALASTPAKPYSQRIYFLSEINDSQFSSDVYAIPGEEKFVGAWKSPEKFEGMTAFDLKYQNGCTAFLDYDGFQYAGVTNEGTCKSNLNGSDYSTSQIMLLPNEIRIWEKGFDTDGNQIWGSTEAPYSFKK</sequence>
<dbReference type="AlphaFoldDB" id="A0A7K3WPH7"/>
<accession>A0A7K3WPH7</accession>